<reference evidence="2" key="1">
    <citation type="submission" date="2019-08" db="EMBL/GenBank/DDBJ databases">
        <authorList>
            <person name="Kucharzyk K."/>
            <person name="Murdoch R.W."/>
            <person name="Higgins S."/>
            <person name="Loffler F."/>
        </authorList>
    </citation>
    <scope>NUCLEOTIDE SEQUENCE</scope>
</reference>
<keyword evidence="1" id="KW-1133">Transmembrane helix</keyword>
<comment type="caution">
    <text evidence="2">The sequence shown here is derived from an EMBL/GenBank/DDBJ whole genome shotgun (WGS) entry which is preliminary data.</text>
</comment>
<name>A0A644T649_9ZZZZ</name>
<feature type="transmembrane region" description="Helical" evidence="1">
    <location>
        <begin position="120"/>
        <end position="142"/>
    </location>
</feature>
<accession>A0A644T649</accession>
<dbReference type="EMBL" id="VSSQ01000015">
    <property type="protein sequence ID" value="MPL61381.1"/>
    <property type="molecule type" value="Genomic_DNA"/>
</dbReference>
<dbReference type="AlphaFoldDB" id="A0A644T649"/>
<gene>
    <name evidence="2" type="ORF">SDC9_06952</name>
</gene>
<sequence>MKILWMQFGRDKTRTQDVHVLTEDGRIVEVSPDVLYGCVSVDEWGQAWVLRGADLCPSRDGKGDILLVNERSLAPIAFDGRPARTHEEALKLKDDIGAEACESVHFNRDREIKKETMANVLQVLIIGLFGTVCVIALIGVYASGNAKLPWVG</sequence>
<evidence type="ECO:0000256" key="1">
    <source>
        <dbReference type="SAM" id="Phobius"/>
    </source>
</evidence>
<protein>
    <submittedName>
        <fullName evidence="2">Uncharacterized protein</fullName>
    </submittedName>
</protein>
<keyword evidence="1" id="KW-0812">Transmembrane</keyword>
<organism evidence="2">
    <name type="scientific">bioreactor metagenome</name>
    <dbReference type="NCBI Taxonomy" id="1076179"/>
    <lineage>
        <taxon>unclassified sequences</taxon>
        <taxon>metagenomes</taxon>
        <taxon>ecological metagenomes</taxon>
    </lineage>
</organism>
<evidence type="ECO:0000313" key="2">
    <source>
        <dbReference type="EMBL" id="MPL61381.1"/>
    </source>
</evidence>
<proteinExistence type="predicted"/>
<keyword evidence="1" id="KW-0472">Membrane</keyword>